<dbReference type="Gene3D" id="3.10.450.50">
    <property type="match status" value="1"/>
</dbReference>
<dbReference type="Pfam" id="PF02810">
    <property type="entry name" value="SEC-C"/>
    <property type="match status" value="1"/>
</dbReference>
<evidence type="ECO:0008006" key="3">
    <source>
        <dbReference type="Google" id="ProtNLM"/>
    </source>
</evidence>
<dbReference type="InterPro" id="IPR004027">
    <property type="entry name" value="SEC_C_motif"/>
</dbReference>
<keyword evidence="2" id="KW-1185">Reference proteome</keyword>
<name>A0A2A2ICZ6_9BACI</name>
<evidence type="ECO:0000313" key="1">
    <source>
        <dbReference type="EMBL" id="PAV29000.1"/>
    </source>
</evidence>
<protein>
    <recommendedName>
        <fullName evidence="3">Preprotein translocase subunit SecA</fullName>
    </recommendedName>
</protein>
<accession>A0A2A2ICZ6</accession>
<organism evidence="1 2">
    <name type="scientific">Virgibacillus profundi</name>
    <dbReference type="NCBI Taxonomy" id="2024555"/>
    <lineage>
        <taxon>Bacteria</taxon>
        <taxon>Bacillati</taxon>
        <taxon>Bacillota</taxon>
        <taxon>Bacilli</taxon>
        <taxon>Bacillales</taxon>
        <taxon>Bacillaceae</taxon>
        <taxon>Virgibacillus</taxon>
    </lineage>
</organism>
<evidence type="ECO:0000313" key="2">
    <source>
        <dbReference type="Proteomes" id="UP000218887"/>
    </source>
</evidence>
<proteinExistence type="predicted"/>
<dbReference type="OrthoDB" id="6399948at2"/>
<gene>
    <name evidence="1" type="ORF">CIL05_13545</name>
</gene>
<comment type="caution">
    <text evidence="1">The sequence shown here is derived from an EMBL/GenBank/DDBJ whole genome shotgun (WGS) entry which is preliminary data.</text>
</comment>
<sequence length="146" mass="16950">MIMEKVGRNDPCPCGSGKKYKKCHGASNVVEISPELYNAELERLHSGLFAFAIDEYQFEMEKVTAQYLQPSLQNDEERMNSYMAGLTAWIILYEPIMDGETIFDLFYKKQQKKIRHERVRKAFAAWSVQAPSVYEILSITKEKAIW</sequence>
<reference evidence="1 2" key="1">
    <citation type="submission" date="2017-08" db="EMBL/GenBank/DDBJ databases">
        <title>Virgibacillus indicus sp. nov. and Virgibacillus profoundi sp. nov, two moderately halophilic bacteria isolated from marine sediment by using the Microfluidic Streak Plate.</title>
        <authorList>
            <person name="Xu B."/>
            <person name="Hu B."/>
            <person name="Wang J."/>
            <person name="Zhu Y."/>
            <person name="Huang L."/>
            <person name="Du W."/>
            <person name="Huang Y."/>
        </authorList>
    </citation>
    <scope>NUCLEOTIDE SEQUENCE [LARGE SCALE GENOMIC DNA]</scope>
    <source>
        <strain evidence="1 2">IO3-P3-H5</strain>
    </source>
</reference>
<dbReference type="AlphaFoldDB" id="A0A2A2ICZ6"/>
<dbReference type="SUPFAM" id="SSF103642">
    <property type="entry name" value="Sec-C motif"/>
    <property type="match status" value="1"/>
</dbReference>
<dbReference type="Proteomes" id="UP000218887">
    <property type="component" value="Unassembled WGS sequence"/>
</dbReference>
<dbReference type="EMBL" id="NPOA01000009">
    <property type="protein sequence ID" value="PAV29000.1"/>
    <property type="molecule type" value="Genomic_DNA"/>
</dbReference>